<feature type="region of interest" description="Disordered" evidence="1">
    <location>
        <begin position="136"/>
        <end position="166"/>
    </location>
</feature>
<dbReference type="GeneID" id="63802380"/>
<name>A0A1Y1W0W1_9FUNG</name>
<dbReference type="AlphaFoldDB" id="A0A1Y1W0W1"/>
<keyword evidence="3" id="KW-1185">Reference proteome</keyword>
<evidence type="ECO:0000313" key="2">
    <source>
        <dbReference type="EMBL" id="ORX66876.1"/>
    </source>
</evidence>
<organism evidence="2 3">
    <name type="scientific">Linderina pennispora</name>
    <dbReference type="NCBI Taxonomy" id="61395"/>
    <lineage>
        <taxon>Eukaryota</taxon>
        <taxon>Fungi</taxon>
        <taxon>Fungi incertae sedis</taxon>
        <taxon>Zoopagomycota</taxon>
        <taxon>Kickxellomycotina</taxon>
        <taxon>Kickxellomycetes</taxon>
        <taxon>Kickxellales</taxon>
        <taxon>Kickxellaceae</taxon>
        <taxon>Linderina</taxon>
    </lineage>
</organism>
<sequence>MFGRLNAKLAHLKATRTQQPDTTSSSATTNQSSGTSALRVQPKNSPALQSYHIYVETPRENTREHPISPTAARAERTPSAPKRRLSSAESSEQGEKRLSKYSRVSVEDNSSEAAQSASAYNYHSGIPVPVVSSSHPGLSYYHQQPQGMLSGQPTPATPSNQPQPAQHQIAYAQPHLFAKPKNMEMQQAMVTGYPGLQRAHAGRLPAAQHSW</sequence>
<dbReference type="Proteomes" id="UP000193922">
    <property type="component" value="Unassembled WGS sequence"/>
</dbReference>
<dbReference type="EMBL" id="MCFD01000014">
    <property type="protein sequence ID" value="ORX66876.1"/>
    <property type="molecule type" value="Genomic_DNA"/>
</dbReference>
<comment type="caution">
    <text evidence="2">The sequence shown here is derived from an EMBL/GenBank/DDBJ whole genome shotgun (WGS) entry which is preliminary data.</text>
</comment>
<dbReference type="RefSeq" id="XP_040740835.1">
    <property type="nucleotide sequence ID" value="XM_040885732.1"/>
</dbReference>
<feature type="compositionally biased region" description="Low complexity" evidence="1">
    <location>
        <begin position="22"/>
        <end position="36"/>
    </location>
</feature>
<gene>
    <name evidence="2" type="ORF">DL89DRAFT_259983</name>
</gene>
<evidence type="ECO:0000256" key="1">
    <source>
        <dbReference type="SAM" id="MobiDB-lite"/>
    </source>
</evidence>
<feature type="compositionally biased region" description="Basic and acidic residues" evidence="1">
    <location>
        <begin position="57"/>
        <end position="66"/>
    </location>
</feature>
<evidence type="ECO:0000313" key="3">
    <source>
        <dbReference type="Proteomes" id="UP000193922"/>
    </source>
</evidence>
<protein>
    <submittedName>
        <fullName evidence="2">Uncharacterized protein</fullName>
    </submittedName>
</protein>
<accession>A0A1Y1W0W1</accession>
<proteinExistence type="predicted"/>
<reference evidence="2 3" key="1">
    <citation type="submission" date="2016-07" db="EMBL/GenBank/DDBJ databases">
        <title>Pervasive Adenine N6-methylation of Active Genes in Fungi.</title>
        <authorList>
            <consortium name="DOE Joint Genome Institute"/>
            <person name="Mondo S.J."/>
            <person name="Dannebaum R.O."/>
            <person name="Kuo R.C."/>
            <person name="Labutti K."/>
            <person name="Haridas S."/>
            <person name="Kuo A."/>
            <person name="Salamov A."/>
            <person name="Ahrendt S.R."/>
            <person name="Lipzen A."/>
            <person name="Sullivan W."/>
            <person name="Andreopoulos W.B."/>
            <person name="Clum A."/>
            <person name="Lindquist E."/>
            <person name="Daum C."/>
            <person name="Ramamoorthy G.K."/>
            <person name="Gryganskyi A."/>
            <person name="Culley D."/>
            <person name="Magnuson J.K."/>
            <person name="James T.Y."/>
            <person name="O'Malley M.A."/>
            <person name="Stajich J.E."/>
            <person name="Spatafora J.W."/>
            <person name="Visel A."/>
            <person name="Grigoriev I.V."/>
        </authorList>
    </citation>
    <scope>NUCLEOTIDE SEQUENCE [LARGE SCALE GENOMIC DNA]</scope>
    <source>
        <strain evidence="2 3">ATCC 12442</strain>
    </source>
</reference>
<feature type="region of interest" description="Disordered" evidence="1">
    <location>
        <begin position="1"/>
        <end position="109"/>
    </location>
</feature>